<name>A0A516KMY0_9CAUD</name>
<sequence length="202" mass="24144">MSIMTNDIRYGKEVTPENFIKYWARMYGPLVHMRDAPFNAPLQLREYNTYAPAQVKKSKEKLEHYKNMTLEEAEAIVEKQYQEAIEYQKESFEEVQQLKEKYEALLSQVEGWNPPTDRHKEIKESAINDLKHALATDCVVLLPVRTKIEKEDPQEYIDSWVRTLENQIERYEEKIEEDKKYVDECNRWILDLLASLEETYED</sequence>
<organism evidence="2 3">
    <name type="scientific">Bacillus phage vB_BmeM-Goe8</name>
    <dbReference type="NCBI Taxonomy" id="2593638"/>
    <lineage>
        <taxon>Viruses</taxon>
        <taxon>Duplodnaviria</taxon>
        <taxon>Heunggongvirae</taxon>
        <taxon>Uroviricota</taxon>
        <taxon>Caudoviricetes</taxon>
        <taxon>Herelleviridae</taxon>
        <taxon>Bastillevirinae</taxon>
        <taxon>Goettingenvirus</taxon>
        <taxon>Goettingenvirus goe8</taxon>
    </lineage>
</organism>
<feature type="coiled-coil region" evidence="1">
    <location>
        <begin position="70"/>
        <end position="108"/>
    </location>
</feature>
<dbReference type="EMBL" id="MN043729">
    <property type="protein sequence ID" value="QDP42935.1"/>
    <property type="molecule type" value="Genomic_DNA"/>
</dbReference>
<evidence type="ECO:0000313" key="2">
    <source>
        <dbReference type="EMBL" id="QDP42935.1"/>
    </source>
</evidence>
<gene>
    <name evidence="2" type="ORF">Goe8_c01620</name>
</gene>
<protein>
    <submittedName>
        <fullName evidence="2">Uncharacterized protein</fullName>
    </submittedName>
</protein>
<accession>A0A516KMY0</accession>
<keyword evidence="3" id="KW-1185">Reference proteome</keyword>
<proteinExistence type="predicted"/>
<reference evidence="2 3" key="1">
    <citation type="submission" date="2019-06" db="EMBL/GenBank/DDBJ databases">
        <authorList>
            <person name="Hertel R."/>
        </authorList>
    </citation>
    <scope>NUCLEOTIDE SEQUENCE [LARGE SCALE GENOMIC DNA]</scope>
</reference>
<keyword evidence="1" id="KW-0175">Coiled coil</keyword>
<dbReference type="Proteomes" id="UP000317800">
    <property type="component" value="Segment"/>
</dbReference>
<evidence type="ECO:0000256" key="1">
    <source>
        <dbReference type="SAM" id="Coils"/>
    </source>
</evidence>
<evidence type="ECO:0000313" key="3">
    <source>
        <dbReference type="Proteomes" id="UP000317800"/>
    </source>
</evidence>